<dbReference type="GO" id="GO:0006364">
    <property type="term" value="P:rRNA processing"/>
    <property type="evidence" value="ECO:0007669"/>
    <property type="project" value="UniProtKB-KW"/>
</dbReference>
<keyword evidence="12" id="KW-0539">Nucleus</keyword>
<dbReference type="GlyGen" id="Q55ET2">
    <property type="glycosylation" value="1 site"/>
</dbReference>
<dbReference type="InParanoid" id="Q55ET2"/>
<dbReference type="AlphaFoldDB" id="Q55ET2"/>
<evidence type="ECO:0000256" key="7">
    <source>
        <dbReference type="ARBA" id="ARBA00022517"/>
    </source>
</evidence>
<comment type="function">
    <text evidence="1">Involved in nucleolar integrity and required for processing of the pre-rRNA for the 60S ribosome subunit.</text>
</comment>
<comment type="caution">
    <text evidence="15">The sequence shown here is derived from an EMBL/GenBank/DDBJ whole genome shotgun (WGS) entry which is preliminary data.</text>
</comment>
<evidence type="ECO:0000256" key="11">
    <source>
        <dbReference type="ARBA" id="ARBA00023054"/>
    </source>
</evidence>
<evidence type="ECO:0000256" key="9">
    <source>
        <dbReference type="ARBA" id="ARBA00022553"/>
    </source>
</evidence>
<keyword evidence="8" id="KW-0698">rRNA processing</keyword>
<evidence type="ECO:0000256" key="8">
    <source>
        <dbReference type="ARBA" id="ARBA00022552"/>
    </source>
</evidence>
<dbReference type="RefSeq" id="XP_646938.1">
    <property type="nucleotide sequence ID" value="XM_641846.1"/>
</dbReference>
<evidence type="ECO:0000313" key="16">
    <source>
        <dbReference type="Proteomes" id="UP000002195"/>
    </source>
</evidence>
<dbReference type="OMA" id="TLMHNAI"/>
<evidence type="ECO:0000256" key="6">
    <source>
        <dbReference type="ARBA" id="ARBA00022454"/>
    </source>
</evidence>
<name>Q55ET2_DICDI</name>
<dbReference type="KEGG" id="ddi:DDB_G0268762"/>
<dbReference type="FunCoup" id="Q55ET2">
    <property type="interactions" value="5"/>
</dbReference>
<evidence type="ECO:0000256" key="3">
    <source>
        <dbReference type="ARBA" id="ARBA00004604"/>
    </source>
</evidence>
<evidence type="ECO:0000256" key="12">
    <source>
        <dbReference type="ARBA" id="ARBA00023242"/>
    </source>
</evidence>
<dbReference type="GO" id="GO:0005694">
    <property type="term" value="C:chromosome"/>
    <property type="evidence" value="ECO:0007669"/>
    <property type="project" value="UniProtKB-SubCell"/>
</dbReference>
<dbReference type="PANTHER" id="PTHR13557">
    <property type="entry name" value="COILED-COIL DOMAIN-CONTAINING PROTEIN 86"/>
    <property type="match status" value="1"/>
</dbReference>
<dbReference type="HOGENOM" id="CLU_991855_0_0_1"/>
<dbReference type="EMBL" id="AAFI02000004">
    <property type="protein sequence ID" value="EAL72970.1"/>
    <property type="molecule type" value="Genomic_DNA"/>
</dbReference>
<feature type="region of interest" description="Disordered" evidence="14">
    <location>
        <begin position="1"/>
        <end position="188"/>
    </location>
</feature>
<sequence length="281" mass="32328">MTGTRRTSNIEDTQFMTLLKSTKIRKPRKSVKPDTETNQDDNIEMDTDVIQVEQPIEKPVKKVSKKVSAKKPAATKKSTETPQPSAPIDQPKTTENEQQAEEKEDIVITEKQPIENIVDDEVIITKDLPAPTPKPSKEEDVPKAKEEQNNDTTTTTTTNTPTVNKMKRTIKEIDPSRGKPVSGRVWKTPSSKLNSAIKSKGFKQSFENKQKQRIDLKRMKDKEREIKEKTKLDKTLMHNAIRENKRIKEENLKKSEVVQVINNTQKLKKLSKKDWKLYRKN</sequence>
<dbReference type="GeneID" id="8616626"/>
<feature type="compositionally biased region" description="Polar residues" evidence="14">
    <location>
        <begin position="1"/>
        <end position="20"/>
    </location>
</feature>
<evidence type="ECO:0000256" key="10">
    <source>
        <dbReference type="ARBA" id="ARBA00022934"/>
    </source>
</evidence>
<dbReference type="PaxDb" id="44689-DDB0190015"/>
<dbReference type="InterPro" id="IPR005579">
    <property type="entry name" value="Cgr1-like"/>
</dbReference>
<dbReference type="InterPro" id="IPR026570">
    <property type="entry name" value="CCDC86"/>
</dbReference>
<dbReference type="dictyBase" id="DDB_G0268762"/>
<evidence type="ECO:0000256" key="1">
    <source>
        <dbReference type="ARBA" id="ARBA00004090"/>
    </source>
</evidence>
<keyword evidence="11" id="KW-0175">Coiled coil</keyword>
<comment type="function">
    <text evidence="13">Required for proper chromosome segregation during mitosis and error-free mitotic progression.</text>
</comment>
<evidence type="ECO:0000256" key="13">
    <source>
        <dbReference type="ARBA" id="ARBA00093307"/>
    </source>
</evidence>
<dbReference type="Proteomes" id="UP000002195">
    <property type="component" value="Unassembled WGS sequence"/>
</dbReference>
<accession>Q55ET2</accession>
<keyword evidence="6" id="KW-0158">Chromosome</keyword>
<dbReference type="GO" id="GO:0005730">
    <property type="term" value="C:nucleolus"/>
    <property type="evidence" value="ECO:0000318"/>
    <property type="project" value="GO_Central"/>
</dbReference>
<evidence type="ECO:0000256" key="5">
    <source>
        <dbReference type="ARBA" id="ARBA00016738"/>
    </source>
</evidence>
<dbReference type="Pfam" id="PF03879">
    <property type="entry name" value="Cgr1"/>
    <property type="match status" value="1"/>
</dbReference>
<evidence type="ECO:0000256" key="2">
    <source>
        <dbReference type="ARBA" id="ARBA00004286"/>
    </source>
</evidence>
<keyword evidence="10" id="KW-0164">Citrullination</keyword>
<feature type="compositionally biased region" description="Low complexity" evidence="14">
    <location>
        <begin position="70"/>
        <end position="82"/>
    </location>
</feature>
<keyword evidence="9" id="KW-0597">Phosphoprotein</keyword>
<dbReference type="PANTHER" id="PTHR13557:SF1">
    <property type="entry name" value="COILED-COIL DOMAIN-CONTAINING PROTEIN 86"/>
    <property type="match status" value="1"/>
</dbReference>
<evidence type="ECO:0000256" key="14">
    <source>
        <dbReference type="SAM" id="MobiDB-lite"/>
    </source>
</evidence>
<gene>
    <name evidence="15" type="ORF">DDB_G0268762</name>
</gene>
<dbReference type="VEuPathDB" id="AmoebaDB:DDB_G0268762"/>
<protein>
    <recommendedName>
        <fullName evidence="5">Coiled-coil domain-containing protein 86</fullName>
    </recommendedName>
</protein>
<feature type="compositionally biased region" description="Acidic residues" evidence="14">
    <location>
        <begin position="37"/>
        <end position="47"/>
    </location>
</feature>
<proteinExistence type="inferred from homology"/>
<feature type="compositionally biased region" description="Low complexity" evidence="14">
    <location>
        <begin position="150"/>
        <end position="164"/>
    </location>
</feature>
<keyword evidence="16" id="KW-1185">Reference proteome</keyword>
<keyword evidence="7" id="KW-0690">Ribosome biogenesis</keyword>
<dbReference type="STRING" id="44689.Q55ET2"/>
<reference evidence="15 16" key="1">
    <citation type="journal article" date="2005" name="Nature">
        <title>The genome of the social amoeba Dictyostelium discoideum.</title>
        <authorList>
            <consortium name="The Dictyostelium discoideum Sequencing Consortium"/>
            <person name="Eichinger L."/>
            <person name="Pachebat J.A."/>
            <person name="Glockner G."/>
            <person name="Rajandream M.A."/>
            <person name="Sucgang R."/>
            <person name="Berriman M."/>
            <person name="Song J."/>
            <person name="Olsen R."/>
            <person name="Szafranski K."/>
            <person name="Xu Q."/>
            <person name="Tunggal B."/>
            <person name="Kummerfeld S."/>
            <person name="Madera M."/>
            <person name="Konfortov B.A."/>
            <person name="Rivero F."/>
            <person name="Bankier A.T."/>
            <person name="Lehmann R."/>
            <person name="Hamlin N."/>
            <person name="Davies R."/>
            <person name="Gaudet P."/>
            <person name="Fey P."/>
            <person name="Pilcher K."/>
            <person name="Chen G."/>
            <person name="Saunders D."/>
            <person name="Sodergren E."/>
            <person name="Davis P."/>
            <person name="Kerhornou A."/>
            <person name="Nie X."/>
            <person name="Hall N."/>
            <person name="Anjard C."/>
            <person name="Hemphill L."/>
            <person name="Bason N."/>
            <person name="Farbrother P."/>
            <person name="Desany B."/>
            <person name="Just E."/>
            <person name="Morio T."/>
            <person name="Rost R."/>
            <person name="Churcher C."/>
            <person name="Cooper J."/>
            <person name="Haydock S."/>
            <person name="van Driessche N."/>
            <person name="Cronin A."/>
            <person name="Goodhead I."/>
            <person name="Muzny D."/>
            <person name="Mourier T."/>
            <person name="Pain A."/>
            <person name="Lu M."/>
            <person name="Harper D."/>
            <person name="Lindsay R."/>
            <person name="Hauser H."/>
            <person name="James K."/>
            <person name="Quiles M."/>
            <person name="Madan Babu M."/>
            <person name="Saito T."/>
            <person name="Buchrieser C."/>
            <person name="Wardroper A."/>
            <person name="Felder M."/>
            <person name="Thangavelu M."/>
            <person name="Johnson D."/>
            <person name="Knights A."/>
            <person name="Loulseged H."/>
            <person name="Mungall K."/>
            <person name="Oliver K."/>
            <person name="Price C."/>
            <person name="Quail M.A."/>
            <person name="Urushihara H."/>
            <person name="Hernandez J."/>
            <person name="Rabbinowitsch E."/>
            <person name="Steffen D."/>
            <person name="Sanders M."/>
            <person name="Ma J."/>
            <person name="Kohara Y."/>
            <person name="Sharp S."/>
            <person name="Simmonds M."/>
            <person name="Spiegler S."/>
            <person name="Tivey A."/>
            <person name="Sugano S."/>
            <person name="White B."/>
            <person name="Walker D."/>
            <person name="Woodward J."/>
            <person name="Winckler T."/>
            <person name="Tanaka Y."/>
            <person name="Shaulsky G."/>
            <person name="Schleicher M."/>
            <person name="Weinstock G."/>
            <person name="Rosenthal A."/>
            <person name="Cox E.C."/>
            <person name="Chisholm R.L."/>
            <person name="Gibbs R."/>
            <person name="Loomis W.F."/>
            <person name="Platzer M."/>
            <person name="Kay R.R."/>
            <person name="Williams J."/>
            <person name="Dear P.H."/>
            <person name="Noegel A.A."/>
            <person name="Barrell B."/>
            <person name="Kuspa A."/>
        </authorList>
    </citation>
    <scope>NUCLEOTIDE SEQUENCE [LARGE SCALE GENOMIC DNA]</scope>
    <source>
        <strain evidence="15 16">AX4</strain>
    </source>
</reference>
<dbReference type="SMR" id="Q55ET2"/>
<evidence type="ECO:0000256" key="4">
    <source>
        <dbReference type="ARBA" id="ARBA00007869"/>
    </source>
</evidence>
<organism evidence="15 16">
    <name type="scientific">Dictyostelium discoideum</name>
    <name type="common">Social amoeba</name>
    <dbReference type="NCBI Taxonomy" id="44689"/>
    <lineage>
        <taxon>Eukaryota</taxon>
        <taxon>Amoebozoa</taxon>
        <taxon>Evosea</taxon>
        <taxon>Eumycetozoa</taxon>
        <taxon>Dictyostelia</taxon>
        <taxon>Dictyosteliales</taxon>
        <taxon>Dictyosteliaceae</taxon>
        <taxon>Dictyostelium</taxon>
    </lineage>
</organism>
<comment type="similarity">
    <text evidence="4">Belongs to the CGR1 family.</text>
</comment>
<dbReference type="eggNOG" id="KOG4538">
    <property type="taxonomic scope" value="Eukaryota"/>
</dbReference>
<comment type="subcellular location">
    <subcellularLocation>
        <location evidence="2">Chromosome</location>
    </subcellularLocation>
    <subcellularLocation>
        <location evidence="3">Nucleus</location>
        <location evidence="3">Nucleolus</location>
    </subcellularLocation>
</comment>
<feature type="compositionally biased region" description="Basic and acidic residues" evidence="14">
    <location>
        <begin position="135"/>
        <end position="148"/>
    </location>
</feature>
<evidence type="ECO:0000313" key="15">
    <source>
        <dbReference type="EMBL" id="EAL72970.1"/>
    </source>
</evidence>